<feature type="transmembrane region" description="Helical" evidence="1">
    <location>
        <begin position="47"/>
        <end position="66"/>
    </location>
</feature>
<feature type="transmembrane region" description="Helical" evidence="1">
    <location>
        <begin position="120"/>
        <end position="143"/>
    </location>
</feature>
<proteinExistence type="predicted"/>
<keyword evidence="1" id="KW-1133">Transmembrane helix</keyword>
<dbReference type="EMBL" id="CAJFCV020000006">
    <property type="protein sequence ID" value="CAG9129117.1"/>
    <property type="molecule type" value="Genomic_DNA"/>
</dbReference>
<feature type="transmembrane region" description="Helical" evidence="1">
    <location>
        <begin position="267"/>
        <end position="290"/>
    </location>
</feature>
<dbReference type="InterPro" id="IPR019421">
    <property type="entry name" value="7TM_GPCR_serpentine_rcpt_Srd"/>
</dbReference>
<dbReference type="PANTHER" id="PTHR22943">
    <property type="entry name" value="7-TRANSMEMBRANE DOMAIN RECEPTOR C.ELEGANS"/>
    <property type="match status" value="1"/>
</dbReference>
<keyword evidence="1" id="KW-0812">Transmembrane</keyword>
<keyword evidence="1" id="KW-0472">Membrane</keyword>
<dbReference type="SUPFAM" id="SSF81321">
    <property type="entry name" value="Family A G protein-coupled receptor-like"/>
    <property type="match status" value="1"/>
</dbReference>
<dbReference type="EMBL" id="CAJFDI010000006">
    <property type="protein sequence ID" value="CAD5233751.1"/>
    <property type="molecule type" value="Genomic_DNA"/>
</dbReference>
<reference evidence="3" key="2">
    <citation type="submission" date="2020-08" db="EMBL/GenBank/DDBJ databases">
        <authorList>
            <person name="Kikuchi T."/>
        </authorList>
    </citation>
    <scope>NUCLEOTIDE SEQUENCE</scope>
    <source>
        <strain evidence="2">Ka4C1</strain>
    </source>
</reference>
<evidence type="ECO:0000313" key="3">
    <source>
        <dbReference type="EMBL" id="CAG9129117.1"/>
    </source>
</evidence>
<dbReference type="Pfam" id="PF10317">
    <property type="entry name" value="7TM_GPCR_Srd"/>
    <property type="match status" value="1"/>
</dbReference>
<dbReference type="WBParaSite" id="BXY_0099800.1">
    <property type="protein sequence ID" value="BXY_0099800.1"/>
    <property type="gene ID" value="BXY_0099800"/>
</dbReference>
<accession>A0A1I7RJW6</accession>
<dbReference type="PANTHER" id="PTHR22943:SF248">
    <property type="entry name" value="SEVEN TM RECEPTOR"/>
    <property type="match status" value="1"/>
</dbReference>
<dbReference type="Proteomes" id="UP000582659">
    <property type="component" value="Unassembled WGS sequence"/>
</dbReference>
<dbReference type="AlphaFoldDB" id="A0A1I7RJW6"/>
<protein>
    <submittedName>
        <fullName evidence="2">(pine wood nematode) hypothetical protein</fullName>
    </submittedName>
</protein>
<dbReference type="Proteomes" id="UP000095284">
    <property type="component" value="Unplaced"/>
</dbReference>
<name>A0A1I7RJW6_BURXY</name>
<reference evidence="6" key="1">
    <citation type="submission" date="2016-11" db="UniProtKB">
        <authorList>
            <consortium name="WormBaseParasite"/>
        </authorList>
    </citation>
    <scope>IDENTIFICATION</scope>
</reference>
<evidence type="ECO:0000313" key="6">
    <source>
        <dbReference type="WBParaSite" id="BXY_0099800.1"/>
    </source>
</evidence>
<feature type="transmembrane region" description="Helical" evidence="1">
    <location>
        <begin position="223"/>
        <end position="246"/>
    </location>
</feature>
<evidence type="ECO:0000313" key="2">
    <source>
        <dbReference type="EMBL" id="CAD5233751.1"/>
    </source>
</evidence>
<dbReference type="Proteomes" id="UP000659654">
    <property type="component" value="Unassembled WGS sequence"/>
</dbReference>
<keyword evidence="5" id="KW-1185">Reference proteome</keyword>
<feature type="transmembrane region" description="Helical" evidence="1">
    <location>
        <begin position="78"/>
        <end position="100"/>
    </location>
</feature>
<feature type="transmembrane region" description="Helical" evidence="1">
    <location>
        <begin position="302"/>
        <end position="326"/>
    </location>
</feature>
<dbReference type="SMR" id="A0A1I7RJW6"/>
<gene>
    <name evidence="2" type="ORF">BXYJ_LOCUS13842</name>
</gene>
<feature type="transmembrane region" description="Helical" evidence="1">
    <location>
        <begin position="164"/>
        <end position="185"/>
    </location>
</feature>
<evidence type="ECO:0000313" key="5">
    <source>
        <dbReference type="Proteomes" id="UP000659654"/>
    </source>
</evidence>
<organism evidence="4 6">
    <name type="scientific">Bursaphelenchus xylophilus</name>
    <name type="common">Pinewood nematode worm</name>
    <name type="synonym">Aphelenchoides xylophilus</name>
    <dbReference type="NCBI Taxonomy" id="6326"/>
    <lineage>
        <taxon>Eukaryota</taxon>
        <taxon>Metazoa</taxon>
        <taxon>Ecdysozoa</taxon>
        <taxon>Nematoda</taxon>
        <taxon>Chromadorea</taxon>
        <taxon>Rhabditida</taxon>
        <taxon>Tylenchina</taxon>
        <taxon>Tylenchomorpha</taxon>
        <taxon>Aphelenchoidea</taxon>
        <taxon>Aphelenchoididae</taxon>
        <taxon>Bursaphelenchus</taxon>
    </lineage>
</organism>
<evidence type="ECO:0000313" key="4">
    <source>
        <dbReference type="Proteomes" id="UP000095284"/>
    </source>
</evidence>
<evidence type="ECO:0000256" key="1">
    <source>
        <dbReference type="SAM" id="Phobius"/>
    </source>
</evidence>
<sequence length="363" mass="41597">MSQLTLHTSPYSENPYAWDVPDESGDFATEAHDELGRLSTVFLINDIVTSTVGGVLSCLLLYLVLYRTTGPLKQYRQMLLICCLTDTVYWLVDNSMWMKLKQKDGVFMLKMEGIGGLMRWPYRVFLVAFYVWVLCFVNVILPVQLYFRYYSLVKNRILSGTRTIGLCAVAALVTFPVFACTYLSFGWSSKEQPGFNYGTLWFKEFPMPQLLFGDARSPYQKGFLYIGGGVITASYVLVMFIGYRTLQRIRNMNDSYSEKTRRLQRQLTNFMIVQAVIPMFTSVLPVMVIVSPSLYYTEDDRLCLYSVILISWIPVINPIITIVVIVPFRRIVFRAVTSKISTVHTLSDTSTIRHQSAPENMII</sequence>